<evidence type="ECO:0000313" key="10">
    <source>
        <dbReference type="Proteomes" id="UP000260351"/>
    </source>
</evidence>
<evidence type="ECO:0000256" key="8">
    <source>
        <dbReference type="SAM" id="SignalP"/>
    </source>
</evidence>
<keyword evidence="8" id="KW-0732">Signal</keyword>
<keyword evidence="1" id="KW-0645">Protease</keyword>
<evidence type="ECO:0000313" key="9">
    <source>
        <dbReference type="EMBL" id="RFF32572.1"/>
    </source>
</evidence>
<dbReference type="GO" id="GO:0016811">
    <property type="term" value="F:hydrolase activity, acting on carbon-nitrogen (but not peptide) bonds, in linear amides"/>
    <property type="evidence" value="ECO:0007669"/>
    <property type="project" value="UniProtKB-ARBA"/>
</dbReference>
<organism evidence="9 10">
    <name type="scientific">Wenzhouxiangella sediminis</name>
    <dbReference type="NCBI Taxonomy" id="1792836"/>
    <lineage>
        <taxon>Bacteria</taxon>
        <taxon>Pseudomonadati</taxon>
        <taxon>Pseudomonadota</taxon>
        <taxon>Gammaproteobacteria</taxon>
        <taxon>Chromatiales</taxon>
        <taxon>Wenzhouxiangellaceae</taxon>
        <taxon>Wenzhouxiangella</taxon>
    </lineage>
</organism>
<keyword evidence="10" id="KW-1185">Reference proteome</keyword>
<evidence type="ECO:0000256" key="1">
    <source>
        <dbReference type="ARBA" id="ARBA00022670"/>
    </source>
</evidence>
<dbReference type="InterPro" id="IPR029055">
    <property type="entry name" value="Ntn_hydrolases_N"/>
</dbReference>
<feature type="active site" description="Nucleophile" evidence="5">
    <location>
        <position position="192"/>
    </location>
</feature>
<feature type="binding site" evidence="6">
    <location>
        <begin position="243"/>
        <end position="246"/>
    </location>
    <ligand>
        <name>substrate</name>
    </ligand>
</feature>
<feature type="signal peptide" evidence="8">
    <location>
        <begin position="1"/>
        <end position="19"/>
    </location>
</feature>
<dbReference type="RefSeq" id="WP_116649279.1">
    <property type="nucleotide sequence ID" value="NZ_QUZK01000005.1"/>
</dbReference>
<dbReference type="InterPro" id="IPR000246">
    <property type="entry name" value="Peptidase_T2"/>
</dbReference>
<name>A0A3E1KCE2_9GAMM</name>
<evidence type="ECO:0000256" key="5">
    <source>
        <dbReference type="PIRSR" id="PIRSR600246-1"/>
    </source>
</evidence>
<dbReference type="Gene3D" id="3.60.20.30">
    <property type="entry name" value="(Glycosyl)asparaginase"/>
    <property type="match status" value="1"/>
</dbReference>
<reference evidence="9 10" key="1">
    <citation type="submission" date="2018-08" db="EMBL/GenBank/DDBJ databases">
        <title>Wenzhouxiangella salilacus sp. nov., a novel bacterium isolated from a saline lake in Xinjiang Province, China.</title>
        <authorList>
            <person name="Han S."/>
        </authorList>
    </citation>
    <scope>NUCLEOTIDE SEQUENCE [LARGE SCALE GENOMIC DNA]</scope>
    <source>
        <strain evidence="9 10">XDB06</strain>
    </source>
</reference>
<evidence type="ECO:0000256" key="6">
    <source>
        <dbReference type="PIRSR" id="PIRSR600246-2"/>
    </source>
</evidence>
<evidence type="ECO:0000256" key="2">
    <source>
        <dbReference type="ARBA" id="ARBA00022801"/>
    </source>
</evidence>
<dbReference type="Pfam" id="PF01112">
    <property type="entry name" value="Asparaginase_2"/>
    <property type="match status" value="1"/>
</dbReference>
<dbReference type="CDD" id="cd04701">
    <property type="entry name" value="Asparaginase_2"/>
    <property type="match status" value="1"/>
</dbReference>
<dbReference type="PANTHER" id="PTHR10188">
    <property type="entry name" value="L-ASPARAGINASE"/>
    <property type="match status" value="1"/>
</dbReference>
<dbReference type="EMBL" id="QUZK01000005">
    <property type="protein sequence ID" value="RFF32572.1"/>
    <property type="molecule type" value="Genomic_DNA"/>
</dbReference>
<keyword evidence="3" id="KW-0068">Autocatalytic cleavage</keyword>
<dbReference type="OrthoDB" id="9780217at2"/>
<dbReference type="FunFam" id="3.60.20.30:FF:000001">
    <property type="entry name" value="Isoaspartyl peptidase/L-asparaginase"/>
    <property type="match status" value="1"/>
</dbReference>
<dbReference type="GO" id="GO:0008233">
    <property type="term" value="F:peptidase activity"/>
    <property type="evidence" value="ECO:0007669"/>
    <property type="project" value="UniProtKB-KW"/>
</dbReference>
<evidence type="ECO:0000256" key="7">
    <source>
        <dbReference type="PIRSR" id="PIRSR600246-3"/>
    </source>
</evidence>
<feature type="site" description="Cleavage; by autolysis" evidence="7">
    <location>
        <begin position="191"/>
        <end position="192"/>
    </location>
</feature>
<proteinExistence type="predicted"/>
<comment type="caution">
    <text evidence="9">The sequence shown here is derived from an EMBL/GenBank/DDBJ whole genome shotgun (WGS) entry which is preliminary data.</text>
</comment>
<accession>A0A3E1KCE2</accession>
<dbReference type="AlphaFoldDB" id="A0A3E1KCE2"/>
<dbReference type="SUPFAM" id="SSF56235">
    <property type="entry name" value="N-terminal nucleophile aminohydrolases (Ntn hydrolases)"/>
    <property type="match status" value="1"/>
</dbReference>
<gene>
    <name evidence="9" type="ORF">DZC52_01105</name>
</gene>
<protein>
    <recommendedName>
        <fullName evidence="4">Isoaspartyl peptidase</fullName>
    </recommendedName>
</protein>
<feature type="chain" id="PRO_5017558546" description="Isoaspartyl peptidase" evidence="8">
    <location>
        <begin position="20"/>
        <end position="328"/>
    </location>
</feature>
<keyword evidence="2" id="KW-0378">Hydrolase</keyword>
<feature type="binding site" evidence="6">
    <location>
        <begin position="220"/>
        <end position="223"/>
    </location>
    <ligand>
        <name>substrate</name>
    </ligand>
</feature>
<dbReference type="Proteomes" id="UP000260351">
    <property type="component" value="Unassembled WGS sequence"/>
</dbReference>
<dbReference type="GO" id="GO:0006508">
    <property type="term" value="P:proteolysis"/>
    <property type="evidence" value="ECO:0007669"/>
    <property type="project" value="UniProtKB-KW"/>
</dbReference>
<evidence type="ECO:0000256" key="3">
    <source>
        <dbReference type="ARBA" id="ARBA00022813"/>
    </source>
</evidence>
<evidence type="ECO:0000256" key="4">
    <source>
        <dbReference type="ARBA" id="ARBA00069124"/>
    </source>
</evidence>
<sequence length="328" mass="34647">MIRLSLLAALLLAAGSVMAEPPVAIAIHGGAGTIVPEKMTAERESAIRQSLRQAVHAGHEVLAEGRPAIDAVVAAIRVLEDSPEFNAGRGAVLTNTGTVEMDASIMDGSNLDAGAVASIKRIRHPIEAALRVMHDSPHVMMIGEGAMSFARDHGLEFMDEAWFITDFRRRQLEAIQADEQAGLQLSESWHSTVGAVALDADGNLAAATSTGGMANKRWGRVGDSPIIGAGTYADNRACAISATGHGEFFIRHVAAHSICSLVRLAGLDLDEAADRIINETLKDAGADGGVIAIDPKGNISMPFNTPGMYRAAIHPDGRFEIGIYRESE</sequence>
<dbReference type="PANTHER" id="PTHR10188:SF6">
    <property type="entry name" value="N(4)-(BETA-N-ACETYLGLUCOSAMINYL)-L-ASPARAGINASE"/>
    <property type="match status" value="1"/>
</dbReference>